<feature type="domain" description="ATPase AAA-type core" evidence="1">
    <location>
        <begin position="147"/>
        <end position="230"/>
    </location>
</feature>
<keyword evidence="2" id="KW-0540">Nuclease</keyword>
<sequence length="286" mass="32974">MKVELAEFQSYIESEFLNNICSVKTDYSSIKYDSDKSFVNIKLSANEVTDIIYEMNSESVLDDITYVESPLYIHLLDALLRTTTYREVEKERLTPSLMFSPMVATHIKDIATKLDYSSKYLRTKGQRNDIFNIKSITGGSFAYDSNSRSLVWKKKNRSFSPINVASGIKSFGMIQLLLEADMINENKMLIWDEPENHLHPKWQVEFAHLLVNLAKAGIPVVVSSHSPYFIQGIRYFSRKEQIDKYVNYYLAEETEDGLADINEVTNDLNRVFTKLAEPLNEIMNLE</sequence>
<gene>
    <name evidence="2" type="ORF">GGQ57_000844</name>
</gene>
<dbReference type="RefSeq" id="WP_183669086.1">
    <property type="nucleotide sequence ID" value="NZ_BMPB01000022.1"/>
</dbReference>
<dbReference type="Gene3D" id="3.40.50.300">
    <property type="entry name" value="P-loop containing nucleotide triphosphate hydrolases"/>
    <property type="match status" value="1"/>
</dbReference>
<dbReference type="InterPro" id="IPR051396">
    <property type="entry name" value="Bact_Antivir_Def_Nuclease"/>
</dbReference>
<reference evidence="2 3" key="1">
    <citation type="submission" date="2020-08" db="EMBL/GenBank/DDBJ databases">
        <title>Genomic Encyclopedia of Type Strains, Phase IV (KMG-IV): sequencing the most valuable type-strain genomes for metagenomic binning, comparative biology and taxonomic classification.</title>
        <authorList>
            <person name="Goeker M."/>
        </authorList>
    </citation>
    <scope>NUCLEOTIDE SEQUENCE [LARGE SCALE GENOMIC DNA]</scope>
    <source>
        <strain evidence="2 3">DSM 102983</strain>
    </source>
</reference>
<name>A0ABR6KHH9_9BACT</name>
<dbReference type="PANTHER" id="PTHR43581">
    <property type="entry name" value="ATP/GTP PHOSPHATASE"/>
    <property type="match status" value="1"/>
</dbReference>
<dbReference type="GO" id="GO:0004519">
    <property type="term" value="F:endonuclease activity"/>
    <property type="evidence" value="ECO:0007669"/>
    <property type="project" value="UniProtKB-KW"/>
</dbReference>
<proteinExistence type="predicted"/>
<dbReference type="InterPro" id="IPR027417">
    <property type="entry name" value="P-loop_NTPase"/>
</dbReference>
<organism evidence="2 3">
    <name type="scientific">Parabacteroides faecis</name>
    <dbReference type="NCBI Taxonomy" id="1217282"/>
    <lineage>
        <taxon>Bacteria</taxon>
        <taxon>Pseudomonadati</taxon>
        <taxon>Bacteroidota</taxon>
        <taxon>Bacteroidia</taxon>
        <taxon>Bacteroidales</taxon>
        <taxon>Tannerellaceae</taxon>
        <taxon>Parabacteroides</taxon>
    </lineage>
</organism>
<keyword evidence="3" id="KW-1185">Reference proteome</keyword>
<dbReference type="SUPFAM" id="SSF52540">
    <property type="entry name" value="P-loop containing nucleoside triphosphate hydrolases"/>
    <property type="match status" value="1"/>
</dbReference>
<evidence type="ECO:0000259" key="1">
    <source>
        <dbReference type="Pfam" id="PF13304"/>
    </source>
</evidence>
<dbReference type="EMBL" id="JACHOC010000001">
    <property type="protein sequence ID" value="MBB4620970.1"/>
    <property type="molecule type" value="Genomic_DNA"/>
</dbReference>
<evidence type="ECO:0000313" key="3">
    <source>
        <dbReference type="Proteomes" id="UP000533637"/>
    </source>
</evidence>
<dbReference type="PANTHER" id="PTHR43581:SF2">
    <property type="entry name" value="EXCINUCLEASE ATPASE SUBUNIT"/>
    <property type="match status" value="1"/>
</dbReference>
<evidence type="ECO:0000313" key="2">
    <source>
        <dbReference type="EMBL" id="MBB4620970.1"/>
    </source>
</evidence>
<dbReference type="Proteomes" id="UP000533637">
    <property type="component" value="Unassembled WGS sequence"/>
</dbReference>
<keyword evidence="2" id="KW-0255">Endonuclease</keyword>
<dbReference type="InterPro" id="IPR003959">
    <property type="entry name" value="ATPase_AAA_core"/>
</dbReference>
<protein>
    <submittedName>
        <fullName evidence="2">ATP-dependent endonuclease of OLD family</fullName>
    </submittedName>
</protein>
<comment type="caution">
    <text evidence="2">The sequence shown here is derived from an EMBL/GenBank/DDBJ whole genome shotgun (WGS) entry which is preliminary data.</text>
</comment>
<keyword evidence="2" id="KW-0378">Hydrolase</keyword>
<accession>A0ABR6KHH9</accession>
<dbReference type="Pfam" id="PF13304">
    <property type="entry name" value="AAA_21"/>
    <property type="match status" value="1"/>
</dbReference>